<evidence type="ECO:0000259" key="1">
    <source>
        <dbReference type="PROSITE" id="PS51186"/>
    </source>
</evidence>
<dbReference type="PROSITE" id="PS51186">
    <property type="entry name" value="GNAT"/>
    <property type="match status" value="1"/>
</dbReference>
<evidence type="ECO:0000313" key="2">
    <source>
        <dbReference type="EMBL" id="QDZ08461.1"/>
    </source>
</evidence>
<keyword evidence="2" id="KW-0808">Transferase</keyword>
<dbReference type="InterPro" id="IPR016181">
    <property type="entry name" value="Acyl_CoA_acyltransferase"/>
</dbReference>
<dbReference type="EMBL" id="CP042306">
    <property type="protein sequence ID" value="QDZ08461.1"/>
    <property type="molecule type" value="Genomic_DNA"/>
</dbReference>
<gene>
    <name evidence="2" type="ORF">FPZ24_14100</name>
</gene>
<dbReference type="InterPro" id="IPR000182">
    <property type="entry name" value="GNAT_dom"/>
</dbReference>
<reference evidence="2 3" key="1">
    <citation type="submission" date="2019-07" db="EMBL/GenBank/DDBJ databases">
        <title>Full genome sequence of Sphingomonas sp. 4R-6-7(HKS19).</title>
        <authorList>
            <person name="Im W.-T."/>
        </authorList>
    </citation>
    <scope>NUCLEOTIDE SEQUENCE [LARGE SCALE GENOMIC DNA]</scope>
    <source>
        <strain evidence="2 3">HKS19</strain>
    </source>
</reference>
<organism evidence="2 3">
    <name type="scientific">Sphingomonas panacisoli</name>
    <dbReference type="NCBI Taxonomy" id="1813879"/>
    <lineage>
        <taxon>Bacteria</taxon>
        <taxon>Pseudomonadati</taxon>
        <taxon>Pseudomonadota</taxon>
        <taxon>Alphaproteobacteria</taxon>
        <taxon>Sphingomonadales</taxon>
        <taxon>Sphingomonadaceae</taxon>
        <taxon>Sphingomonas</taxon>
    </lineage>
</organism>
<dbReference type="KEGG" id="spai:FPZ24_14100"/>
<proteinExistence type="predicted"/>
<dbReference type="Pfam" id="PF00583">
    <property type="entry name" value="Acetyltransf_1"/>
    <property type="match status" value="1"/>
</dbReference>
<accession>A0A5B8LK02</accession>
<name>A0A5B8LK02_9SPHN</name>
<dbReference type="OrthoDB" id="9804026at2"/>
<protein>
    <submittedName>
        <fullName evidence="2">GNAT family N-acetyltransferase</fullName>
    </submittedName>
</protein>
<dbReference type="AlphaFoldDB" id="A0A5B8LK02"/>
<dbReference type="GO" id="GO:0016747">
    <property type="term" value="F:acyltransferase activity, transferring groups other than amino-acyl groups"/>
    <property type="evidence" value="ECO:0007669"/>
    <property type="project" value="InterPro"/>
</dbReference>
<dbReference type="SUPFAM" id="SSF55729">
    <property type="entry name" value="Acyl-CoA N-acyltransferases (Nat)"/>
    <property type="match status" value="1"/>
</dbReference>
<feature type="domain" description="N-acetyltransferase" evidence="1">
    <location>
        <begin position="123"/>
        <end position="269"/>
    </location>
</feature>
<dbReference type="CDD" id="cd04301">
    <property type="entry name" value="NAT_SF"/>
    <property type="match status" value="1"/>
</dbReference>
<keyword evidence="3" id="KW-1185">Reference proteome</keyword>
<evidence type="ECO:0000313" key="3">
    <source>
        <dbReference type="Proteomes" id="UP000315673"/>
    </source>
</evidence>
<dbReference type="Gene3D" id="3.40.630.30">
    <property type="match status" value="1"/>
</dbReference>
<dbReference type="Proteomes" id="UP000315673">
    <property type="component" value="Chromosome"/>
</dbReference>
<sequence>MPTGTSERAEPLRRLAEAYRWQRRLGHDAIELPCCGIVADDRHPDLWDANHADNVTAESDAEIDAVLAAMDQHLGHSEWRVVHTDPFTPEPFLARLAYDGFAERPVVIQMTCDRLAPARAASVLIVEVTEQREWDVLGELVAADVQEGKRTGGLDLDLDFVRGMIANYRLKTPEYRFHLAVRDGQALAYGAMAIAPNRMGMIEDLFTLQSARRQGIASTLIAYFDRELRAAGCHQLFLGAVAEEEAKSLYFNLGFRPAMLTRCWVKNVS</sequence>